<dbReference type="Proteomes" id="UP000198211">
    <property type="component" value="Unassembled WGS sequence"/>
</dbReference>
<keyword evidence="2" id="KW-1185">Reference proteome</keyword>
<gene>
    <name evidence="1" type="ORF">PHMEG_00015788</name>
</gene>
<evidence type="ECO:0000313" key="1">
    <source>
        <dbReference type="EMBL" id="OWZ11217.1"/>
    </source>
</evidence>
<comment type="caution">
    <text evidence="1">The sequence shown here is derived from an EMBL/GenBank/DDBJ whole genome shotgun (WGS) entry which is preliminary data.</text>
</comment>
<sequence>MNCRGQQPSCISPGCGFTPREKKYFKRVVEDSDGNQDLYTIYFLRAEMIVIFAFPQQMHSPAQYSKQLNTQFMYSSMSTSLWSNLTACSYTAGSQCIDCGSSPRHCSFSFPI</sequence>
<reference evidence="2" key="1">
    <citation type="submission" date="2017-03" db="EMBL/GenBank/DDBJ databases">
        <title>Phytopthora megakarya and P. palmivora, two closely related causual agents of cacao black pod achieved similar genome size and gene model numbers by different mechanisms.</title>
        <authorList>
            <person name="Ali S."/>
            <person name="Shao J."/>
            <person name="Larry D.J."/>
            <person name="Kronmiller B."/>
            <person name="Shen D."/>
            <person name="Strem M.D."/>
            <person name="Melnick R.L."/>
            <person name="Guiltinan M.J."/>
            <person name="Tyler B.M."/>
            <person name="Meinhardt L.W."/>
            <person name="Bailey B.A."/>
        </authorList>
    </citation>
    <scope>NUCLEOTIDE SEQUENCE [LARGE SCALE GENOMIC DNA]</scope>
    <source>
        <strain evidence="2">zdho120</strain>
    </source>
</reference>
<dbReference type="AlphaFoldDB" id="A0A225W2I4"/>
<accession>A0A225W2I4</accession>
<protein>
    <submittedName>
        <fullName evidence="1">Uncharacterized protein</fullName>
    </submittedName>
</protein>
<dbReference type="EMBL" id="NBNE01002190">
    <property type="protein sequence ID" value="OWZ11217.1"/>
    <property type="molecule type" value="Genomic_DNA"/>
</dbReference>
<organism evidence="1 2">
    <name type="scientific">Phytophthora megakarya</name>
    <dbReference type="NCBI Taxonomy" id="4795"/>
    <lineage>
        <taxon>Eukaryota</taxon>
        <taxon>Sar</taxon>
        <taxon>Stramenopiles</taxon>
        <taxon>Oomycota</taxon>
        <taxon>Peronosporomycetes</taxon>
        <taxon>Peronosporales</taxon>
        <taxon>Peronosporaceae</taxon>
        <taxon>Phytophthora</taxon>
    </lineage>
</organism>
<evidence type="ECO:0000313" key="2">
    <source>
        <dbReference type="Proteomes" id="UP000198211"/>
    </source>
</evidence>
<name>A0A225W2I4_9STRA</name>
<proteinExistence type="predicted"/>